<dbReference type="Pfam" id="PF00389">
    <property type="entry name" value="2-Hacid_dh"/>
    <property type="match status" value="1"/>
</dbReference>
<dbReference type="InterPro" id="IPR050857">
    <property type="entry name" value="D-2-hydroxyacid_DH"/>
</dbReference>
<dbReference type="KEGG" id="tgr:Tgr7_1472"/>
<dbReference type="HOGENOM" id="CLU_019796_1_3_6"/>
<keyword evidence="2 4" id="KW-0560">Oxidoreductase</keyword>
<reference evidence="7 8" key="1">
    <citation type="journal article" date="2011" name="Stand. Genomic Sci.">
        <title>Complete genome sequence of 'Thioalkalivibrio sulfidophilus' HL-EbGr7.</title>
        <authorList>
            <person name="Muyzer G."/>
            <person name="Sorokin D.Y."/>
            <person name="Mavromatis K."/>
            <person name="Lapidus A."/>
            <person name="Clum A."/>
            <person name="Ivanova N."/>
            <person name="Pati A."/>
            <person name="d'Haeseleer P."/>
            <person name="Woyke T."/>
            <person name="Kyrpides N.C."/>
        </authorList>
    </citation>
    <scope>NUCLEOTIDE SEQUENCE [LARGE SCALE GENOMIC DNA]</scope>
    <source>
        <strain evidence="7 8">HL-EbGR7</strain>
    </source>
</reference>
<dbReference type="AlphaFoldDB" id="B8GRK2"/>
<evidence type="ECO:0000259" key="6">
    <source>
        <dbReference type="Pfam" id="PF02826"/>
    </source>
</evidence>
<proteinExistence type="inferred from homology"/>
<evidence type="ECO:0000256" key="1">
    <source>
        <dbReference type="ARBA" id="ARBA00005854"/>
    </source>
</evidence>
<evidence type="ECO:0000313" key="8">
    <source>
        <dbReference type="Proteomes" id="UP000002383"/>
    </source>
</evidence>
<dbReference type="eggNOG" id="COG0111">
    <property type="taxonomic scope" value="Bacteria"/>
</dbReference>
<protein>
    <submittedName>
        <fullName evidence="7">D-isomer specific 2-hydroxyacid dehydrogenase NAD-binding</fullName>
    </submittedName>
</protein>
<dbReference type="InterPro" id="IPR006139">
    <property type="entry name" value="D-isomer_2_OHA_DH_cat_dom"/>
</dbReference>
<dbReference type="STRING" id="396588.Tgr7_1472"/>
<dbReference type="SUPFAM" id="SSF52283">
    <property type="entry name" value="Formate/glycerate dehydrogenase catalytic domain-like"/>
    <property type="match status" value="1"/>
</dbReference>
<dbReference type="EMBL" id="CP001339">
    <property type="protein sequence ID" value="ACL72556.1"/>
    <property type="molecule type" value="Genomic_DNA"/>
</dbReference>
<feature type="domain" description="D-isomer specific 2-hydroxyacid dehydrogenase catalytic" evidence="5">
    <location>
        <begin position="17"/>
        <end position="312"/>
    </location>
</feature>
<dbReference type="Gene3D" id="3.40.50.720">
    <property type="entry name" value="NAD(P)-binding Rossmann-like Domain"/>
    <property type="match status" value="2"/>
</dbReference>
<dbReference type="OrthoDB" id="9805416at2"/>
<dbReference type="InterPro" id="IPR006140">
    <property type="entry name" value="D-isomer_DH_NAD-bd"/>
</dbReference>
<dbReference type="InterPro" id="IPR036291">
    <property type="entry name" value="NAD(P)-bd_dom_sf"/>
</dbReference>
<evidence type="ECO:0000256" key="4">
    <source>
        <dbReference type="RuleBase" id="RU003719"/>
    </source>
</evidence>
<dbReference type="Proteomes" id="UP000002383">
    <property type="component" value="Chromosome"/>
</dbReference>
<dbReference type="PANTHER" id="PTHR42789">
    <property type="entry name" value="D-ISOMER SPECIFIC 2-HYDROXYACID DEHYDROGENASE FAMILY PROTEIN (AFU_ORTHOLOGUE AFUA_6G10090)"/>
    <property type="match status" value="1"/>
</dbReference>
<accession>B8GRK2</accession>
<keyword evidence="3" id="KW-0520">NAD</keyword>
<organism evidence="7 8">
    <name type="scientific">Thioalkalivibrio sulfidiphilus (strain HL-EbGR7)</name>
    <dbReference type="NCBI Taxonomy" id="396588"/>
    <lineage>
        <taxon>Bacteria</taxon>
        <taxon>Pseudomonadati</taxon>
        <taxon>Pseudomonadota</taxon>
        <taxon>Gammaproteobacteria</taxon>
        <taxon>Chromatiales</taxon>
        <taxon>Ectothiorhodospiraceae</taxon>
        <taxon>Thioalkalivibrio</taxon>
    </lineage>
</organism>
<evidence type="ECO:0000256" key="2">
    <source>
        <dbReference type="ARBA" id="ARBA00023002"/>
    </source>
</evidence>
<dbReference type="Pfam" id="PF02826">
    <property type="entry name" value="2-Hacid_dh_C"/>
    <property type="match status" value="1"/>
</dbReference>
<comment type="similarity">
    <text evidence="1 4">Belongs to the D-isomer specific 2-hydroxyacid dehydrogenase family.</text>
</comment>
<dbReference type="RefSeq" id="WP_012638039.1">
    <property type="nucleotide sequence ID" value="NC_011901.1"/>
</dbReference>
<name>B8GRK2_THISH</name>
<keyword evidence="8" id="KW-1185">Reference proteome</keyword>
<evidence type="ECO:0000256" key="3">
    <source>
        <dbReference type="ARBA" id="ARBA00023027"/>
    </source>
</evidence>
<gene>
    <name evidence="7" type="ordered locus">Tgr7_1472</name>
</gene>
<dbReference type="GO" id="GO:0016616">
    <property type="term" value="F:oxidoreductase activity, acting on the CH-OH group of donors, NAD or NADP as acceptor"/>
    <property type="evidence" value="ECO:0007669"/>
    <property type="project" value="InterPro"/>
</dbReference>
<feature type="domain" description="D-isomer specific 2-hydroxyacid dehydrogenase NAD-binding" evidence="6">
    <location>
        <begin position="111"/>
        <end position="283"/>
    </location>
</feature>
<dbReference type="CDD" id="cd12169">
    <property type="entry name" value="PGDH_like_1"/>
    <property type="match status" value="1"/>
</dbReference>
<evidence type="ECO:0000259" key="5">
    <source>
        <dbReference type="Pfam" id="PF00389"/>
    </source>
</evidence>
<dbReference type="SUPFAM" id="SSF51735">
    <property type="entry name" value="NAD(P)-binding Rossmann-fold domains"/>
    <property type="match status" value="1"/>
</dbReference>
<sequence length="320" mass="34731">MHIVIPDDYQDCVRELACFQRLKGHQVTVYNDTVRDLDTLVERFSDAEALVLIRERTPITEALLERLPKLRLISQTGKGIAHVDLDACTRRGVAVATGIGAPYAAAELTWGLVLAAMRHIPDQVAAMRAGRWQTRLGTGLRGRTLGVFGYGKIGALVAGYGRAFGMNVLAWGREGSLERAAAAGIDTAESQEDLFARADVLCLHLGLNPGTRGIVRAEHLALMKPTALLVNTARAELIEADALVNALRAGRPGMAAVDVYEDEPVRDHPLLHLDNALCTPHLGYVERDGYELYFGAAFDNVLAFAEGSPRNLSNPEVMQA</sequence>
<dbReference type="PANTHER" id="PTHR42789:SF1">
    <property type="entry name" value="D-ISOMER SPECIFIC 2-HYDROXYACID DEHYDROGENASE FAMILY PROTEIN (AFU_ORTHOLOGUE AFUA_6G10090)"/>
    <property type="match status" value="1"/>
</dbReference>
<evidence type="ECO:0000313" key="7">
    <source>
        <dbReference type="EMBL" id="ACL72556.1"/>
    </source>
</evidence>
<dbReference type="GO" id="GO:0051287">
    <property type="term" value="F:NAD binding"/>
    <property type="evidence" value="ECO:0007669"/>
    <property type="project" value="InterPro"/>
</dbReference>